<gene>
    <name evidence="1" type="ORF">AZE42_03622</name>
</gene>
<dbReference type="STRING" id="180088.A0A1J8R4Z8"/>
<protein>
    <submittedName>
        <fullName evidence="1">Uncharacterized protein</fullName>
    </submittedName>
</protein>
<dbReference type="EMBL" id="LVVM01002332">
    <property type="protein sequence ID" value="OJA16842.1"/>
    <property type="molecule type" value="Genomic_DNA"/>
</dbReference>
<evidence type="ECO:0000313" key="2">
    <source>
        <dbReference type="Proteomes" id="UP000183567"/>
    </source>
</evidence>
<proteinExistence type="predicted"/>
<organism evidence="1 2">
    <name type="scientific">Rhizopogon vesiculosus</name>
    <dbReference type="NCBI Taxonomy" id="180088"/>
    <lineage>
        <taxon>Eukaryota</taxon>
        <taxon>Fungi</taxon>
        <taxon>Dikarya</taxon>
        <taxon>Basidiomycota</taxon>
        <taxon>Agaricomycotina</taxon>
        <taxon>Agaricomycetes</taxon>
        <taxon>Agaricomycetidae</taxon>
        <taxon>Boletales</taxon>
        <taxon>Suillineae</taxon>
        <taxon>Rhizopogonaceae</taxon>
        <taxon>Rhizopogon</taxon>
    </lineage>
</organism>
<comment type="caution">
    <text evidence="1">The sequence shown here is derived from an EMBL/GenBank/DDBJ whole genome shotgun (WGS) entry which is preliminary data.</text>
</comment>
<accession>A0A1J8R4Z8</accession>
<evidence type="ECO:0000313" key="1">
    <source>
        <dbReference type="EMBL" id="OJA16842.1"/>
    </source>
</evidence>
<dbReference type="Proteomes" id="UP000183567">
    <property type="component" value="Unassembled WGS sequence"/>
</dbReference>
<dbReference type="OrthoDB" id="3687641at2759"/>
<sequence>MFRLQHTSIDDRQYTYIGEDHPTELPLHLDTVALTFNNSEHYSTSGIMA</sequence>
<keyword evidence="2" id="KW-1185">Reference proteome</keyword>
<reference evidence="1 2" key="1">
    <citation type="submission" date="2016-03" db="EMBL/GenBank/DDBJ databases">
        <title>Comparative genomics of the ectomycorrhizal sister species Rhizopogon vinicolor and Rhizopogon vesiculosus (Basidiomycota: Boletales) reveals a divergence of the mating type B locus.</title>
        <authorList>
            <person name="Mujic A.B."/>
            <person name="Kuo A."/>
            <person name="Tritt A."/>
            <person name="Lipzen A."/>
            <person name="Chen C."/>
            <person name="Johnson J."/>
            <person name="Sharma A."/>
            <person name="Barry K."/>
            <person name="Grigoriev I.V."/>
            <person name="Spatafora J.W."/>
        </authorList>
    </citation>
    <scope>NUCLEOTIDE SEQUENCE [LARGE SCALE GENOMIC DNA]</scope>
    <source>
        <strain evidence="1 2">AM-OR11-056</strain>
    </source>
</reference>
<name>A0A1J8R4Z8_9AGAM</name>
<dbReference type="AlphaFoldDB" id="A0A1J8R4Z8"/>